<keyword evidence="3" id="KW-1185">Reference proteome</keyword>
<proteinExistence type="predicted"/>
<accession>A0AAD1INB0</accession>
<dbReference type="Proteomes" id="UP000466607">
    <property type="component" value="Chromosome"/>
</dbReference>
<dbReference type="Gene3D" id="2.160.20.10">
    <property type="entry name" value="Single-stranded right-handed beta-helix, Pectin lyase-like"/>
    <property type="match status" value="1"/>
</dbReference>
<evidence type="ECO:0000313" key="3">
    <source>
        <dbReference type="Proteomes" id="UP000466607"/>
    </source>
</evidence>
<dbReference type="EMBL" id="AP022586">
    <property type="protein sequence ID" value="BBY17618.1"/>
    <property type="molecule type" value="Genomic_DNA"/>
</dbReference>
<dbReference type="InterPro" id="IPR011050">
    <property type="entry name" value="Pectin_lyase_fold/virulence"/>
</dbReference>
<protein>
    <recommendedName>
        <fullName evidence="4">Pectate lyase superfamily protein domain-containing protein</fullName>
    </recommendedName>
</protein>
<feature type="region of interest" description="Disordered" evidence="1">
    <location>
        <begin position="1"/>
        <end position="25"/>
    </location>
</feature>
<reference evidence="2 3" key="1">
    <citation type="journal article" date="2019" name="Emerg. Microbes Infect.">
        <title>Comprehensive subspecies identification of 175 nontuberculous mycobacteria species based on 7547 genomic profiles.</title>
        <authorList>
            <person name="Matsumoto Y."/>
            <person name="Kinjo T."/>
            <person name="Motooka D."/>
            <person name="Nabeya D."/>
            <person name="Jung N."/>
            <person name="Uechi K."/>
            <person name="Horii T."/>
            <person name="Iida T."/>
            <person name="Fujita J."/>
            <person name="Nakamura S."/>
        </authorList>
    </citation>
    <scope>NUCLEOTIDE SEQUENCE [LARGE SCALE GENOMIC DNA]</scope>
    <source>
        <strain evidence="2 3">JCM 17423</strain>
    </source>
</reference>
<evidence type="ECO:0008006" key="4">
    <source>
        <dbReference type="Google" id="ProtNLM"/>
    </source>
</evidence>
<evidence type="ECO:0000256" key="1">
    <source>
        <dbReference type="SAM" id="MobiDB-lite"/>
    </source>
</evidence>
<name>A0AAD1INB0_9MYCO</name>
<dbReference type="AlphaFoldDB" id="A0AAD1INB0"/>
<feature type="compositionally biased region" description="Low complexity" evidence="1">
    <location>
        <begin position="1"/>
        <end position="12"/>
    </location>
</feature>
<gene>
    <name evidence="2" type="ORF">MLIT_32100</name>
</gene>
<dbReference type="InterPro" id="IPR012334">
    <property type="entry name" value="Pectin_lyas_fold"/>
</dbReference>
<dbReference type="SUPFAM" id="SSF51126">
    <property type="entry name" value="Pectin lyase-like"/>
    <property type="match status" value="1"/>
</dbReference>
<sequence>MLAVGCGDSAGRPAGGGDGEGVHSQVSARSVHNPYEFGAVGDGLNDDTAALRAAYEAALSEGGGAVELTRGRFYIPGNVEMSQAGVSLLSRGGAVVGGGEVRVGPASYDGAASGVDFSGDSVAGLTFDGDDDYGTTRCLVLRNTRGLDISQNLFRSAGKGVAVEAADGNEKFHTTAMVRVSGNRFTRLTFGVYGDTEEWDCLSDWQITDNYFNFCSDTSVWIASTNEGAIGGVDGLNFAGNTIFSLNHSDSAEPLFAIKRYNLRLGKTNWLRIINNNFFEAGLSAVYLDTPANFSVIGNHIAWPGQRELADALEIHHGAPKGVIEGNTFAMWTRAAVGLHDLTDLRRIEIGGNSWAWTASPDSWTGSESLPGYRIYASQGGEGYPTIRDFQDSGAFDNLYGEWRLQSRDIKSPKGGVSGASHRNLDVSSTTTVFSISDIVGGTTFGGLISVTATNTKDPSLTATYLLFVSSAGSVCTPIAAGGHLEGADTAHPSFTWALGGEALRATPVGATAGTFDFDAVALGAASPF</sequence>
<evidence type="ECO:0000313" key="2">
    <source>
        <dbReference type="EMBL" id="BBY17618.1"/>
    </source>
</evidence>
<organism evidence="2 3">
    <name type="scientific">Mycolicibacterium litorale</name>
    <dbReference type="NCBI Taxonomy" id="758802"/>
    <lineage>
        <taxon>Bacteria</taxon>
        <taxon>Bacillati</taxon>
        <taxon>Actinomycetota</taxon>
        <taxon>Actinomycetes</taxon>
        <taxon>Mycobacteriales</taxon>
        <taxon>Mycobacteriaceae</taxon>
        <taxon>Mycolicibacterium</taxon>
    </lineage>
</organism>